<gene>
    <name evidence="3" type="ORF">QYE76_052301</name>
</gene>
<dbReference type="InterPro" id="IPR025452">
    <property type="entry name" value="DUF4218"/>
</dbReference>
<evidence type="ECO:0000313" key="3">
    <source>
        <dbReference type="EMBL" id="KAK1664142.1"/>
    </source>
</evidence>
<dbReference type="EMBL" id="JAUUTY010000003">
    <property type="protein sequence ID" value="KAK1664142.1"/>
    <property type="molecule type" value="Genomic_DNA"/>
</dbReference>
<organism evidence="3 4">
    <name type="scientific">Lolium multiflorum</name>
    <name type="common">Italian ryegrass</name>
    <name type="synonym">Lolium perenne subsp. multiflorum</name>
    <dbReference type="NCBI Taxonomy" id="4521"/>
    <lineage>
        <taxon>Eukaryota</taxon>
        <taxon>Viridiplantae</taxon>
        <taxon>Streptophyta</taxon>
        <taxon>Embryophyta</taxon>
        <taxon>Tracheophyta</taxon>
        <taxon>Spermatophyta</taxon>
        <taxon>Magnoliopsida</taxon>
        <taxon>Liliopsida</taxon>
        <taxon>Poales</taxon>
        <taxon>Poaceae</taxon>
        <taxon>BOP clade</taxon>
        <taxon>Pooideae</taxon>
        <taxon>Poodae</taxon>
        <taxon>Poeae</taxon>
        <taxon>Poeae Chloroplast Group 2 (Poeae type)</taxon>
        <taxon>Loliodinae</taxon>
        <taxon>Loliinae</taxon>
        <taxon>Lolium</taxon>
    </lineage>
</organism>
<feature type="domain" description="DUF4218" evidence="2">
    <location>
        <begin position="129"/>
        <end position="186"/>
    </location>
</feature>
<accession>A0AAD8SUX4</accession>
<keyword evidence="4" id="KW-1185">Reference proteome</keyword>
<name>A0AAD8SUX4_LOLMU</name>
<evidence type="ECO:0000259" key="2">
    <source>
        <dbReference type="Pfam" id="PF13960"/>
    </source>
</evidence>
<feature type="region of interest" description="Disordered" evidence="1">
    <location>
        <begin position="1"/>
        <end position="65"/>
    </location>
</feature>
<proteinExistence type="predicted"/>
<evidence type="ECO:0000313" key="4">
    <source>
        <dbReference type="Proteomes" id="UP001231189"/>
    </source>
</evidence>
<dbReference type="Pfam" id="PF13960">
    <property type="entry name" value="DUF4218"/>
    <property type="match status" value="1"/>
</dbReference>
<dbReference type="Proteomes" id="UP001231189">
    <property type="component" value="Unassembled WGS sequence"/>
</dbReference>
<comment type="caution">
    <text evidence="3">The sequence shown here is derived from an EMBL/GenBank/DDBJ whole genome shotgun (WGS) entry which is preliminary data.</text>
</comment>
<dbReference type="PANTHER" id="PTHR48258:SF9">
    <property type="entry name" value="OS01G0348150 PROTEIN"/>
    <property type="match status" value="1"/>
</dbReference>
<dbReference type="AlphaFoldDB" id="A0AAD8SUX4"/>
<feature type="compositionally biased region" description="Acidic residues" evidence="1">
    <location>
        <begin position="25"/>
        <end position="44"/>
    </location>
</feature>
<evidence type="ECO:0000256" key="1">
    <source>
        <dbReference type="SAM" id="MobiDB-lite"/>
    </source>
</evidence>
<sequence>MMEENEEEDDDDMYPNYGDTATGHDEDEEAGEAEDEEAPDEPVDDDLRRVIADAHREAESANEKRKLKGMLEDHTKKLYPNCEDGNTKLGTTLELLQWKAEAGICDKAFENLLKIMKKKLPKDTNCLTVQIAILGPVFLHNMFPFKRFMKVLKKYVHKHAKPEGSISKGYGTEEVIEFCVDFIPDLKSIGVPE</sequence>
<feature type="compositionally biased region" description="Acidic residues" evidence="1">
    <location>
        <begin position="1"/>
        <end position="13"/>
    </location>
</feature>
<dbReference type="PANTHER" id="PTHR48258">
    <property type="entry name" value="DUF4218 DOMAIN-CONTAINING PROTEIN-RELATED"/>
    <property type="match status" value="1"/>
</dbReference>
<feature type="compositionally biased region" description="Basic and acidic residues" evidence="1">
    <location>
        <begin position="45"/>
        <end position="65"/>
    </location>
</feature>
<protein>
    <recommendedName>
        <fullName evidence="2">DUF4218 domain-containing protein</fullName>
    </recommendedName>
</protein>
<reference evidence="3" key="1">
    <citation type="submission" date="2023-07" db="EMBL/GenBank/DDBJ databases">
        <title>A chromosome-level genome assembly of Lolium multiflorum.</title>
        <authorList>
            <person name="Chen Y."/>
            <person name="Copetti D."/>
            <person name="Kolliker R."/>
            <person name="Studer B."/>
        </authorList>
    </citation>
    <scope>NUCLEOTIDE SEQUENCE</scope>
    <source>
        <strain evidence="3">02402/16</strain>
        <tissue evidence="3">Leaf</tissue>
    </source>
</reference>